<dbReference type="InterPro" id="IPR000524">
    <property type="entry name" value="Tscrpt_reg_HTH_GntR"/>
</dbReference>
<dbReference type="PROSITE" id="PS50949">
    <property type="entry name" value="HTH_GNTR"/>
    <property type="match status" value="1"/>
</dbReference>
<comment type="caution">
    <text evidence="5">The sequence shown here is derived from an EMBL/GenBank/DDBJ whole genome shotgun (WGS) entry which is preliminary data.</text>
</comment>
<dbReference type="PANTHER" id="PTHR43537">
    <property type="entry name" value="TRANSCRIPTIONAL REGULATOR, GNTR FAMILY"/>
    <property type="match status" value="1"/>
</dbReference>
<dbReference type="InterPro" id="IPR036390">
    <property type="entry name" value="WH_DNA-bd_sf"/>
</dbReference>
<proteinExistence type="predicted"/>
<evidence type="ECO:0000256" key="2">
    <source>
        <dbReference type="ARBA" id="ARBA00023125"/>
    </source>
</evidence>
<gene>
    <name evidence="5" type="ORF">Q7514_16840</name>
</gene>
<sequence length="233" mass="25469">MTTDAPIARQQLGDEAAAYVRDQIISGQLAPGVRVRPEAIAGDLGISPTPAREALKALQVEGFLELEPRRGFTVANVTGDDIRDIFLVQATVAGELAARATARMTPMQCSRLEDIHVSLVAAAEHEDLSAVEELNHRFHREINLAAGAPKLGWVIQILSRYTPRRFYTTKGCTCSTDWPATTVEDHTAILAAIRSRNSECARIVTLEHVHRAGEQLARHIDARLNGVDCSVME</sequence>
<organism evidence="5 6">
    <name type="scientific">Rhodococcus artemisiae</name>
    <dbReference type="NCBI Taxonomy" id="714159"/>
    <lineage>
        <taxon>Bacteria</taxon>
        <taxon>Bacillati</taxon>
        <taxon>Actinomycetota</taxon>
        <taxon>Actinomycetes</taxon>
        <taxon>Mycobacteriales</taxon>
        <taxon>Nocardiaceae</taxon>
        <taxon>Rhodococcus</taxon>
    </lineage>
</organism>
<dbReference type="Gene3D" id="1.10.10.10">
    <property type="entry name" value="Winged helix-like DNA-binding domain superfamily/Winged helix DNA-binding domain"/>
    <property type="match status" value="1"/>
</dbReference>
<dbReference type="PANTHER" id="PTHR43537:SF24">
    <property type="entry name" value="GLUCONATE OPERON TRANSCRIPTIONAL REPRESSOR"/>
    <property type="match status" value="1"/>
</dbReference>
<dbReference type="SUPFAM" id="SSF46785">
    <property type="entry name" value="Winged helix' DNA-binding domain"/>
    <property type="match status" value="1"/>
</dbReference>
<dbReference type="Gene3D" id="1.20.120.530">
    <property type="entry name" value="GntR ligand-binding domain-like"/>
    <property type="match status" value="1"/>
</dbReference>
<dbReference type="EMBL" id="JAUTXY010000007">
    <property type="protein sequence ID" value="MEE2059188.1"/>
    <property type="molecule type" value="Genomic_DNA"/>
</dbReference>
<dbReference type="CDD" id="cd07377">
    <property type="entry name" value="WHTH_GntR"/>
    <property type="match status" value="1"/>
</dbReference>
<feature type="domain" description="HTH gntR-type" evidence="4">
    <location>
        <begin position="10"/>
        <end position="77"/>
    </location>
</feature>
<dbReference type="InterPro" id="IPR008920">
    <property type="entry name" value="TF_FadR/GntR_C"/>
</dbReference>
<name>A0ABU7LCB4_9NOCA</name>
<evidence type="ECO:0000256" key="1">
    <source>
        <dbReference type="ARBA" id="ARBA00023015"/>
    </source>
</evidence>
<protein>
    <submittedName>
        <fullName evidence="5">GntR family transcriptional regulator</fullName>
    </submittedName>
</protein>
<dbReference type="Proteomes" id="UP001336020">
    <property type="component" value="Unassembled WGS sequence"/>
</dbReference>
<dbReference type="SMART" id="SM00345">
    <property type="entry name" value="HTH_GNTR"/>
    <property type="match status" value="1"/>
</dbReference>
<dbReference type="Pfam" id="PF00392">
    <property type="entry name" value="GntR"/>
    <property type="match status" value="1"/>
</dbReference>
<dbReference type="RefSeq" id="WP_330134432.1">
    <property type="nucleotide sequence ID" value="NZ_JAUTXY010000007.1"/>
</dbReference>
<evidence type="ECO:0000313" key="6">
    <source>
        <dbReference type="Proteomes" id="UP001336020"/>
    </source>
</evidence>
<accession>A0ABU7LCB4</accession>
<reference evidence="5 6" key="1">
    <citation type="submission" date="2023-07" db="EMBL/GenBank/DDBJ databases">
        <authorList>
            <person name="Girao M."/>
            <person name="Carvalho M.F."/>
        </authorList>
    </citation>
    <scope>NUCLEOTIDE SEQUENCE [LARGE SCALE GENOMIC DNA]</scope>
    <source>
        <strain evidence="5 6">YIM65754</strain>
    </source>
</reference>
<dbReference type="SMART" id="SM00895">
    <property type="entry name" value="FCD"/>
    <property type="match status" value="1"/>
</dbReference>
<keyword evidence="1" id="KW-0805">Transcription regulation</keyword>
<keyword evidence="2" id="KW-0238">DNA-binding</keyword>
<dbReference type="InterPro" id="IPR011711">
    <property type="entry name" value="GntR_C"/>
</dbReference>
<evidence type="ECO:0000259" key="4">
    <source>
        <dbReference type="PROSITE" id="PS50949"/>
    </source>
</evidence>
<evidence type="ECO:0000256" key="3">
    <source>
        <dbReference type="ARBA" id="ARBA00023163"/>
    </source>
</evidence>
<dbReference type="InterPro" id="IPR036388">
    <property type="entry name" value="WH-like_DNA-bd_sf"/>
</dbReference>
<keyword evidence="3" id="KW-0804">Transcription</keyword>
<dbReference type="Pfam" id="PF07729">
    <property type="entry name" value="FCD"/>
    <property type="match status" value="1"/>
</dbReference>
<keyword evidence="6" id="KW-1185">Reference proteome</keyword>
<evidence type="ECO:0000313" key="5">
    <source>
        <dbReference type="EMBL" id="MEE2059188.1"/>
    </source>
</evidence>
<dbReference type="SUPFAM" id="SSF48008">
    <property type="entry name" value="GntR ligand-binding domain-like"/>
    <property type="match status" value="1"/>
</dbReference>